<feature type="transmembrane region" description="Helical" evidence="1">
    <location>
        <begin position="74"/>
        <end position="95"/>
    </location>
</feature>
<name>A0A511W5B6_9BACI</name>
<feature type="transmembrane region" description="Helical" evidence="1">
    <location>
        <begin position="6"/>
        <end position="22"/>
    </location>
</feature>
<feature type="transmembrane region" description="Helical" evidence="1">
    <location>
        <begin position="107"/>
        <end position="129"/>
    </location>
</feature>
<keyword evidence="1" id="KW-1133">Transmembrane helix</keyword>
<comment type="caution">
    <text evidence="2">The sequence shown here is derived from an EMBL/GenBank/DDBJ whole genome shotgun (WGS) entry which is preliminary data.</text>
</comment>
<accession>A0A511W5B6</accession>
<keyword evidence="3" id="KW-1185">Reference proteome</keyword>
<evidence type="ECO:0000313" key="2">
    <source>
        <dbReference type="EMBL" id="GEN46289.1"/>
    </source>
</evidence>
<protein>
    <recommendedName>
        <fullName evidence="4">DUF4181 domain-containing protein</fullName>
    </recommendedName>
</protein>
<gene>
    <name evidence="2" type="ORF">AHA02nite_20650</name>
</gene>
<keyword evidence="1" id="KW-0472">Membrane</keyword>
<evidence type="ECO:0000313" key="3">
    <source>
        <dbReference type="Proteomes" id="UP000321440"/>
    </source>
</evidence>
<reference evidence="2 3" key="1">
    <citation type="submission" date="2019-07" db="EMBL/GenBank/DDBJ databases">
        <title>Whole genome shotgun sequence of Alkalibacillus haloalkaliphilus NBRC 103110.</title>
        <authorList>
            <person name="Hosoyama A."/>
            <person name="Uohara A."/>
            <person name="Ohji S."/>
            <person name="Ichikawa N."/>
        </authorList>
    </citation>
    <scope>NUCLEOTIDE SEQUENCE [LARGE SCALE GENOMIC DNA]</scope>
    <source>
        <strain evidence="2 3">NBRC 103110</strain>
    </source>
</reference>
<evidence type="ECO:0008006" key="4">
    <source>
        <dbReference type="Google" id="ProtNLM"/>
    </source>
</evidence>
<proteinExistence type="predicted"/>
<dbReference type="EMBL" id="BJYA01000014">
    <property type="protein sequence ID" value="GEN46289.1"/>
    <property type="molecule type" value="Genomic_DNA"/>
</dbReference>
<feature type="transmembrane region" description="Helical" evidence="1">
    <location>
        <begin position="50"/>
        <end position="68"/>
    </location>
</feature>
<dbReference type="Proteomes" id="UP000321440">
    <property type="component" value="Unassembled WGS sequence"/>
</dbReference>
<organism evidence="2 3">
    <name type="scientific">Alkalibacillus haloalkaliphilus</name>
    <dbReference type="NCBI Taxonomy" id="94136"/>
    <lineage>
        <taxon>Bacteria</taxon>
        <taxon>Bacillati</taxon>
        <taxon>Bacillota</taxon>
        <taxon>Bacilli</taxon>
        <taxon>Bacillales</taxon>
        <taxon>Bacillaceae</taxon>
        <taxon>Alkalibacillus</taxon>
    </lineage>
</organism>
<dbReference type="AlphaFoldDB" id="A0A511W5B6"/>
<keyword evidence="1" id="KW-0812">Transmembrane</keyword>
<dbReference type="RefSeq" id="WP_146816981.1">
    <property type="nucleotide sequence ID" value="NZ_BJYA01000014.1"/>
</dbReference>
<dbReference type="OrthoDB" id="2966290at2"/>
<evidence type="ECO:0000256" key="1">
    <source>
        <dbReference type="SAM" id="Phobius"/>
    </source>
</evidence>
<sequence>MLELIVIILSFFIFMVLLQRTVRKFMGLDTSWQAIFQGRDPYVNDRHRKLNQIFVLIGITLLIGHYMVFNFDNLTYVILITFVLIFRGLDIFMFWKHRPQEKVHWIMLINTVVILSFFGFLLALSNSIAV</sequence>